<reference evidence="1 2" key="1">
    <citation type="submission" date="2015-11" db="EMBL/GenBank/DDBJ databases">
        <title>Genomic analysis of 38 Legionella species identifies large and diverse effector repertoires.</title>
        <authorList>
            <person name="Burstein D."/>
            <person name="Amaro F."/>
            <person name="Zusman T."/>
            <person name="Lifshitz Z."/>
            <person name="Cohen O."/>
            <person name="Gilbert J.A."/>
            <person name="Pupko T."/>
            <person name="Shuman H.A."/>
            <person name="Segal G."/>
        </authorList>
    </citation>
    <scope>NUCLEOTIDE SEQUENCE [LARGE SCALE GENOMIC DNA]</scope>
    <source>
        <strain evidence="1 2">BL-540</strain>
    </source>
</reference>
<evidence type="ECO:0000313" key="1">
    <source>
        <dbReference type="EMBL" id="KTD16340.1"/>
    </source>
</evidence>
<accession>A0A0W0V8B1</accession>
<keyword evidence="2" id="KW-1185">Reference proteome</keyword>
<evidence type="ECO:0000313" key="2">
    <source>
        <dbReference type="Proteomes" id="UP000055035"/>
    </source>
</evidence>
<organism evidence="1 2">
    <name type="scientific">Legionella jordanis</name>
    <dbReference type="NCBI Taxonomy" id="456"/>
    <lineage>
        <taxon>Bacteria</taxon>
        <taxon>Pseudomonadati</taxon>
        <taxon>Pseudomonadota</taxon>
        <taxon>Gammaproteobacteria</taxon>
        <taxon>Legionellales</taxon>
        <taxon>Legionellaceae</taxon>
        <taxon>Legionella</taxon>
    </lineage>
</organism>
<dbReference type="RefSeq" id="WP_058470203.1">
    <property type="nucleotide sequence ID" value="NZ_CAAAIC010000004.1"/>
</dbReference>
<protein>
    <submittedName>
        <fullName evidence="1">Uncharacterized protein</fullName>
    </submittedName>
</protein>
<proteinExistence type="predicted"/>
<comment type="caution">
    <text evidence="1">The sequence shown here is derived from an EMBL/GenBank/DDBJ whole genome shotgun (WGS) entry which is preliminary data.</text>
</comment>
<dbReference type="PATRIC" id="fig|456.5.peg.683"/>
<sequence>MVLKIFPAGEDRNFTTVYVQDSDELNSQDEGSIVLFQETLKQSKAPVEIEIKSLGQSLMKALFKEVKKSQRVRNIKLNFGLNGVNELNQALIELSQVLLLPTCSIESLEISILPKTDLQPLVQALKQNNSLNSLRLATFEFLALGIDHLSGLLEVLAQGNNKGALTVKNAITTLHLINFSVEPSKDSFRLLMETMKKLECFVFIASRFFPRPLLSQLKDCQRLSSLTLGGLDFCENPEPFRELGRNLPAYLERLVLSSHHINASVGRVTTSLYEGAIALLENCSPEASFHLIVKELFNYPMPESSKLERIRELLKNKKIALSSLYLTYPPVEALNQQALLLTALAEIKRNQFYKKNAGLHQPTACHSDEKVDENMPLEQLESLLISRIEGISCSPCPSEEESALFSYKTEARDRFFPRPSHLLENEEKQKENSNKFFL</sequence>
<dbReference type="EMBL" id="LNYJ01000011">
    <property type="protein sequence ID" value="KTD16340.1"/>
    <property type="molecule type" value="Genomic_DNA"/>
</dbReference>
<dbReference type="Proteomes" id="UP000055035">
    <property type="component" value="Unassembled WGS sequence"/>
</dbReference>
<gene>
    <name evidence="1" type="ORF">Ljor_0646</name>
</gene>
<dbReference type="STRING" id="456.Ljor_0646"/>
<dbReference type="AlphaFoldDB" id="A0A0W0V8B1"/>
<name>A0A0W0V8B1_9GAMM</name>